<reference evidence="3 4" key="1">
    <citation type="submission" date="2018-08" db="EMBL/GenBank/DDBJ databases">
        <title>Lysinibacillus sp. YLB-03 draft genome sequence.</title>
        <authorList>
            <person name="Yu L."/>
        </authorList>
    </citation>
    <scope>NUCLEOTIDE SEQUENCE [LARGE SCALE GENOMIC DNA]</scope>
    <source>
        <strain evidence="3 4">YLB-03</strain>
    </source>
</reference>
<organism evidence="3 4">
    <name type="scientific">Ureibacillus yapensis</name>
    <dbReference type="NCBI Taxonomy" id="2304605"/>
    <lineage>
        <taxon>Bacteria</taxon>
        <taxon>Bacillati</taxon>
        <taxon>Bacillota</taxon>
        <taxon>Bacilli</taxon>
        <taxon>Bacillales</taxon>
        <taxon>Caryophanaceae</taxon>
        <taxon>Ureibacillus</taxon>
    </lineage>
</organism>
<protein>
    <submittedName>
        <fullName evidence="3">3-oxoacid CoA-transferase subunit B</fullName>
    </submittedName>
</protein>
<dbReference type="Gene3D" id="3.40.1080.10">
    <property type="entry name" value="Glutaconate Coenzyme A-transferase"/>
    <property type="match status" value="1"/>
</dbReference>
<dbReference type="AlphaFoldDB" id="A0A396SHN3"/>
<keyword evidence="4" id="KW-1185">Reference proteome</keyword>
<evidence type="ECO:0000313" key="4">
    <source>
        <dbReference type="Proteomes" id="UP000265692"/>
    </source>
</evidence>
<dbReference type="InterPro" id="IPR004165">
    <property type="entry name" value="CoA_trans_fam_I"/>
</dbReference>
<keyword evidence="2 3" id="KW-0808">Transferase</keyword>
<comment type="similarity">
    <text evidence="1">Belongs to the 3-oxoacid CoA-transferase subunit B family.</text>
</comment>
<gene>
    <name evidence="3" type="ORF">D1B33_04890</name>
</gene>
<evidence type="ECO:0000256" key="2">
    <source>
        <dbReference type="ARBA" id="ARBA00022679"/>
    </source>
</evidence>
<dbReference type="OrthoDB" id="9778604at2"/>
<proteinExistence type="inferred from homology"/>
<dbReference type="Proteomes" id="UP000265692">
    <property type="component" value="Unassembled WGS sequence"/>
</dbReference>
<dbReference type="PANTHER" id="PTHR13707">
    <property type="entry name" value="KETOACID-COENZYME A TRANSFERASE"/>
    <property type="match status" value="1"/>
</dbReference>
<dbReference type="SUPFAM" id="SSF100950">
    <property type="entry name" value="NagB/RpiA/CoA transferase-like"/>
    <property type="match status" value="1"/>
</dbReference>
<dbReference type="RefSeq" id="WP_118875260.1">
    <property type="nucleotide sequence ID" value="NZ_QWEI01000002.1"/>
</dbReference>
<dbReference type="Pfam" id="PF01144">
    <property type="entry name" value="CoA_trans"/>
    <property type="match status" value="1"/>
</dbReference>
<evidence type="ECO:0000256" key="1">
    <source>
        <dbReference type="ARBA" id="ARBA00007047"/>
    </source>
</evidence>
<dbReference type="EMBL" id="QWEI01000002">
    <property type="protein sequence ID" value="RHW38225.1"/>
    <property type="molecule type" value="Genomic_DNA"/>
</dbReference>
<dbReference type="NCBIfam" id="TIGR02428">
    <property type="entry name" value="pcaJ_scoB_fam"/>
    <property type="match status" value="1"/>
</dbReference>
<sequence>MSNKDVRFKIAPRIADELEDGQVVNLGIGIPSLVNAFIEGKEVYLQSENGLLGIGPPPSQDEFDIDLINAGKEPVTLANGAALFSSADSFAMIRGGHVDVAVLGILQVDTRGRIANWAVPYQPILGVGGAMDLVAGAKKVIGAATLFAKDGSSKIVKELTYPISGIRFIDLLITEFAVFSFNKEEMVVNEILVDMSIEELSDKIGIPLKWRELVG</sequence>
<dbReference type="PROSITE" id="PS01274">
    <property type="entry name" value="COA_TRANSF_2"/>
    <property type="match status" value="1"/>
</dbReference>
<evidence type="ECO:0000313" key="3">
    <source>
        <dbReference type="EMBL" id="RHW38225.1"/>
    </source>
</evidence>
<dbReference type="InterPro" id="IPR012791">
    <property type="entry name" value="3-oxoacid_CoA-transf_B"/>
</dbReference>
<dbReference type="PANTHER" id="PTHR13707:SF57">
    <property type="entry name" value="SUCCINYL-COA:3-KETOACID COENZYME A TRANSFERASE SUBUNIT B-RELATED"/>
    <property type="match status" value="1"/>
</dbReference>
<name>A0A396SHN3_9BACL</name>
<dbReference type="InterPro" id="IPR037171">
    <property type="entry name" value="NagB/RpiA_transferase-like"/>
</dbReference>
<dbReference type="InterPro" id="IPR004164">
    <property type="entry name" value="CoA_transf_AS"/>
</dbReference>
<dbReference type="GO" id="GO:0008410">
    <property type="term" value="F:CoA-transferase activity"/>
    <property type="evidence" value="ECO:0007669"/>
    <property type="project" value="InterPro"/>
</dbReference>
<dbReference type="SMART" id="SM00882">
    <property type="entry name" value="CoA_trans"/>
    <property type="match status" value="1"/>
</dbReference>
<accession>A0A396SHN3</accession>
<comment type="caution">
    <text evidence="3">The sequence shown here is derived from an EMBL/GenBank/DDBJ whole genome shotgun (WGS) entry which is preliminary data.</text>
</comment>